<accession>M1YWA0</accession>
<protein>
    <submittedName>
        <fullName evidence="2">Uncharacterized protein</fullName>
    </submittedName>
</protein>
<feature type="region of interest" description="Disordered" evidence="1">
    <location>
        <begin position="108"/>
        <end position="150"/>
    </location>
</feature>
<evidence type="ECO:0000313" key="2">
    <source>
        <dbReference type="EMBL" id="CCQ89931.1"/>
    </source>
</evidence>
<dbReference type="AlphaFoldDB" id="M1YWA0"/>
<dbReference type="HOGENOM" id="CLU_1738575_0_0_0"/>
<evidence type="ECO:0000313" key="3">
    <source>
        <dbReference type="Proteomes" id="UP000011704"/>
    </source>
</evidence>
<dbReference type="EMBL" id="CAQJ01000021">
    <property type="protein sequence ID" value="CCQ89931.1"/>
    <property type="molecule type" value="Genomic_DNA"/>
</dbReference>
<proteinExistence type="predicted"/>
<feature type="compositionally biased region" description="Pro residues" evidence="1">
    <location>
        <begin position="125"/>
        <end position="138"/>
    </location>
</feature>
<gene>
    <name evidence="2" type="ORF">NITGR_190041</name>
</gene>
<dbReference type="RefSeq" id="WP_005006864.1">
    <property type="nucleotide sequence ID" value="NZ_HG422173.1"/>
</dbReference>
<organism evidence="2 3">
    <name type="scientific">Nitrospina gracilis (strain 3/211)</name>
    <dbReference type="NCBI Taxonomy" id="1266370"/>
    <lineage>
        <taxon>Bacteria</taxon>
        <taxon>Pseudomonadati</taxon>
        <taxon>Nitrospinota/Tectimicrobiota group</taxon>
        <taxon>Nitrospinota</taxon>
        <taxon>Nitrospinia</taxon>
        <taxon>Nitrospinales</taxon>
        <taxon>Nitrospinaceae</taxon>
        <taxon>Nitrospina</taxon>
    </lineage>
</organism>
<sequence length="150" mass="16314">MTDAWPDPALLILLEEVGALRQSIQDILRHAPDEVQLHRIHGMYVGHILDIRKTLLQEQSADKEALLIDALRAVVRFLLERGEEEMAQFVGDHLEAIGEKVKETWQDSKAFPDWPGATRISAAPSPAPSPRSDAPPPSNGTSAAGGPAAN</sequence>
<dbReference type="Proteomes" id="UP000011704">
    <property type="component" value="Unassembled WGS sequence"/>
</dbReference>
<dbReference type="STRING" id="1266370.NITGR_190041"/>
<dbReference type="InParanoid" id="M1YWA0"/>
<reference evidence="2 3" key="1">
    <citation type="journal article" date="2013" name="Front. Microbiol.">
        <title>The genome of Nitrospina gracilis illuminates the metabolism and evolution of the major marine nitrite oxidizer.</title>
        <authorList>
            <person name="Luecker S."/>
            <person name="Nowka B."/>
            <person name="Rattei T."/>
            <person name="Spieck E."/>
            <person name="and Daims H."/>
        </authorList>
    </citation>
    <scope>NUCLEOTIDE SEQUENCE [LARGE SCALE GENOMIC DNA]</scope>
    <source>
        <strain evidence="2 3">3/211</strain>
    </source>
</reference>
<comment type="caution">
    <text evidence="2">The sequence shown here is derived from an EMBL/GenBank/DDBJ whole genome shotgun (WGS) entry which is preliminary data.</text>
</comment>
<evidence type="ECO:0000256" key="1">
    <source>
        <dbReference type="SAM" id="MobiDB-lite"/>
    </source>
</evidence>
<name>M1YWA0_NITG3</name>
<keyword evidence="3" id="KW-1185">Reference proteome</keyword>